<evidence type="ECO:0008006" key="3">
    <source>
        <dbReference type="Google" id="ProtNLM"/>
    </source>
</evidence>
<protein>
    <recommendedName>
        <fullName evidence="3">DUF465 domain-containing protein</fullName>
    </recommendedName>
</protein>
<dbReference type="KEGG" id="sphc:CVN68_06770"/>
<dbReference type="EMBL" id="CP024923">
    <property type="protein sequence ID" value="ATY31706.1"/>
    <property type="molecule type" value="Genomic_DNA"/>
</dbReference>
<dbReference type="InterPro" id="IPR007420">
    <property type="entry name" value="DUF465"/>
</dbReference>
<dbReference type="Pfam" id="PF04325">
    <property type="entry name" value="DUF465"/>
    <property type="match status" value="1"/>
</dbReference>
<dbReference type="Gene3D" id="6.10.280.50">
    <property type="match status" value="1"/>
</dbReference>
<dbReference type="InterPro" id="IPR038444">
    <property type="entry name" value="DUF465_sf"/>
</dbReference>
<evidence type="ECO:0000313" key="2">
    <source>
        <dbReference type="Proteomes" id="UP000229081"/>
    </source>
</evidence>
<accession>A0A2K8MGM4</accession>
<name>A0A2K8MGM4_9SPHN</name>
<proteinExistence type="predicted"/>
<sequence length="79" mass="9769">MQHRWEWRVSNLIERLIAAHRVRNREIRAELARRVPDRLRLTQLKKERLAIKDRLFRHFPDAAEMRRIARDALRRARHA</sequence>
<keyword evidence="2" id="KW-1185">Reference proteome</keyword>
<organism evidence="1 2">
    <name type="scientific">Sphingomonas psychrotolerans</name>
    <dbReference type="NCBI Taxonomy" id="1327635"/>
    <lineage>
        <taxon>Bacteria</taxon>
        <taxon>Pseudomonadati</taxon>
        <taxon>Pseudomonadota</taxon>
        <taxon>Alphaproteobacteria</taxon>
        <taxon>Sphingomonadales</taxon>
        <taxon>Sphingomonadaceae</taxon>
        <taxon>Sphingomonas</taxon>
    </lineage>
</organism>
<dbReference type="Proteomes" id="UP000229081">
    <property type="component" value="Chromosome"/>
</dbReference>
<evidence type="ECO:0000313" key="1">
    <source>
        <dbReference type="EMBL" id="ATY31706.1"/>
    </source>
</evidence>
<dbReference type="AlphaFoldDB" id="A0A2K8MGM4"/>
<gene>
    <name evidence="1" type="ORF">CVN68_06770</name>
</gene>
<reference evidence="1 2" key="1">
    <citation type="submission" date="2017-11" db="EMBL/GenBank/DDBJ databases">
        <title>Complete genome sequence of Sphingomonas sp. Strain Cra20, a psychrotolerant potential plant growth promoting rhizobacteria.</title>
        <authorList>
            <person name="Luo Y."/>
        </authorList>
    </citation>
    <scope>NUCLEOTIDE SEQUENCE [LARGE SCALE GENOMIC DNA]</scope>
    <source>
        <strain evidence="1 2">Cra20</strain>
    </source>
</reference>
<dbReference type="OrthoDB" id="7583405at2"/>